<dbReference type="Proteomes" id="UP000790709">
    <property type="component" value="Unassembled WGS sequence"/>
</dbReference>
<gene>
    <name evidence="1" type="ORF">BV22DRAFT_1052819</name>
</gene>
<accession>A0ACB8AVC5</accession>
<feature type="non-terminal residue" evidence="1">
    <location>
        <position position="1"/>
    </location>
</feature>
<comment type="caution">
    <text evidence="1">The sequence shown here is derived from an EMBL/GenBank/DDBJ whole genome shotgun (WGS) entry which is preliminary data.</text>
</comment>
<evidence type="ECO:0000313" key="1">
    <source>
        <dbReference type="EMBL" id="KAH7916921.1"/>
    </source>
</evidence>
<sequence>FALPSTVQTLGMRRDTPPNLAPRTEPPPTPLCLKTASVPTSGKDFRAPKVEKELLSELRGAVLDETHLPVSVLDKHSLLTCLFPCTTIFSTFPTILSLGESIYDTLLEHVSSSQATPMFDDSSPQADARKTSLFDMAHSCWNPRFIPSVLRESAPRAPRARRVTISEEDGRRTAGTFIPLAGAEEEQVAGWFNRIMAAIAAKLGCAHSCRWSSVSSTSAISGGNMAIKPDLALCDAMTLRVNQLGGREPYEWKDIRVLCEHTSRPFNAIVERTIKNKAYTTFSSQPERRFVIILSITDRCLRLHLFDRSGAIYSRPYNIHQHPHVLIRLMSLFLTAPKDALGYDPTVIFGSLIPICARPKMPPSARADRLTITLPPTRLVKPTVRVGSRVLAVIRKVFSSDVIRGRATACWH</sequence>
<organism evidence="1 2">
    <name type="scientific">Leucogyrophana mollusca</name>
    <dbReference type="NCBI Taxonomy" id="85980"/>
    <lineage>
        <taxon>Eukaryota</taxon>
        <taxon>Fungi</taxon>
        <taxon>Dikarya</taxon>
        <taxon>Basidiomycota</taxon>
        <taxon>Agaricomycotina</taxon>
        <taxon>Agaricomycetes</taxon>
        <taxon>Agaricomycetidae</taxon>
        <taxon>Boletales</taxon>
        <taxon>Boletales incertae sedis</taxon>
        <taxon>Leucogyrophana</taxon>
    </lineage>
</organism>
<name>A0ACB8AVC5_9AGAM</name>
<protein>
    <submittedName>
        <fullName evidence="1">Uncharacterized protein</fullName>
    </submittedName>
</protein>
<proteinExistence type="predicted"/>
<keyword evidence="2" id="KW-1185">Reference proteome</keyword>
<feature type="non-terminal residue" evidence="1">
    <location>
        <position position="412"/>
    </location>
</feature>
<evidence type="ECO:0000313" key="2">
    <source>
        <dbReference type="Proteomes" id="UP000790709"/>
    </source>
</evidence>
<dbReference type="EMBL" id="MU267458">
    <property type="protein sequence ID" value="KAH7916921.1"/>
    <property type="molecule type" value="Genomic_DNA"/>
</dbReference>
<reference evidence="1" key="1">
    <citation type="journal article" date="2021" name="New Phytol.">
        <title>Evolutionary innovations through gain and loss of genes in the ectomycorrhizal Boletales.</title>
        <authorList>
            <person name="Wu G."/>
            <person name="Miyauchi S."/>
            <person name="Morin E."/>
            <person name="Kuo A."/>
            <person name="Drula E."/>
            <person name="Varga T."/>
            <person name="Kohler A."/>
            <person name="Feng B."/>
            <person name="Cao Y."/>
            <person name="Lipzen A."/>
            <person name="Daum C."/>
            <person name="Hundley H."/>
            <person name="Pangilinan J."/>
            <person name="Johnson J."/>
            <person name="Barry K."/>
            <person name="LaButti K."/>
            <person name="Ng V."/>
            <person name="Ahrendt S."/>
            <person name="Min B."/>
            <person name="Choi I.G."/>
            <person name="Park H."/>
            <person name="Plett J.M."/>
            <person name="Magnuson J."/>
            <person name="Spatafora J.W."/>
            <person name="Nagy L.G."/>
            <person name="Henrissat B."/>
            <person name="Grigoriev I.V."/>
            <person name="Yang Z.L."/>
            <person name="Xu J."/>
            <person name="Martin F.M."/>
        </authorList>
    </citation>
    <scope>NUCLEOTIDE SEQUENCE</scope>
    <source>
        <strain evidence="1">KUC20120723A-06</strain>
    </source>
</reference>